<accession>A0A367CHL1</accession>
<proteinExistence type="predicted"/>
<gene>
    <name evidence="1" type="ORF">EA71_00293</name>
</gene>
<reference evidence="1 2" key="1">
    <citation type="submission" date="2015-06" db="EMBL/GenBank/DDBJ databases">
        <title>The Genome Sequence of Enterococcus durans 4EA1.</title>
        <authorList>
            <consortium name="The Broad Institute Genomics Platform"/>
            <consortium name="The Broad Institute Genome Sequencing Center for Infectious Disease"/>
            <person name="Earl A.M."/>
            <person name="Van Tyne D."/>
            <person name="Lebreton F."/>
            <person name="Saavedra J.T."/>
            <person name="Gilmore M.S."/>
            <person name="Manson Mcguire A."/>
            <person name="Clock S."/>
            <person name="Crupain M."/>
            <person name="Rangan U."/>
            <person name="Young S."/>
            <person name="Abouelleil A."/>
            <person name="Cao P."/>
            <person name="Chapman S.B."/>
            <person name="Griggs A."/>
            <person name="Priest M."/>
            <person name="Shea T."/>
            <person name="Wortman J."/>
            <person name="Nusbaum C."/>
            <person name="Birren B."/>
        </authorList>
    </citation>
    <scope>NUCLEOTIDE SEQUENCE [LARGE SCALE GENOMIC DNA]</scope>
    <source>
        <strain evidence="1 2">4EA1</strain>
    </source>
</reference>
<evidence type="ECO:0000313" key="2">
    <source>
        <dbReference type="Proteomes" id="UP000252797"/>
    </source>
</evidence>
<sequence>MHLLDCKIYIQYDKKTDSLGNHYLFKQFIFTDDCVTENELKRKIHFDQQQTQLDFFDWGHVAPPFQRELLRKKIIFADADVHQIYFESAGRKKIVRNVVHPKNQSILTAIQATYPNAQKVLNIIPLKRYVDQPEN</sequence>
<dbReference type="RefSeq" id="WP_113845166.1">
    <property type="nucleotide sequence ID" value="NZ_JAAMRZ010000003.1"/>
</dbReference>
<name>A0A367CHL1_9ENTE</name>
<protein>
    <submittedName>
        <fullName evidence="1">Uncharacterized protein</fullName>
    </submittedName>
</protein>
<organism evidence="1 2">
    <name type="scientific">Enterococcus durans</name>
    <dbReference type="NCBI Taxonomy" id="53345"/>
    <lineage>
        <taxon>Bacteria</taxon>
        <taxon>Bacillati</taxon>
        <taxon>Bacillota</taxon>
        <taxon>Bacilli</taxon>
        <taxon>Lactobacillales</taxon>
        <taxon>Enterococcaceae</taxon>
        <taxon>Enterococcus</taxon>
    </lineage>
</organism>
<dbReference type="AlphaFoldDB" id="A0A367CHL1"/>
<dbReference type="EMBL" id="LEPB01000001">
    <property type="protein sequence ID" value="RCA12089.1"/>
    <property type="molecule type" value="Genomic_DNA"/>
</dbReference>
<dbReference type="Proteomes" id="UP000252797">
    <property type="component" value="Unassembled WGS sequence"/>
</dbReference>
<comment type="caution">
    <text evidence="1">The sequence shown here is derived from an EMBL/GenBank/DDBJ whole genome shotgun (WGS) entry which is preliminary data.</text>
</comment>
<evidence type="ECO:0000313" key="1">
    <source>
        <dbReference type="EMBL" id="RCA12089.1"/>
    </source>
</evidence>